<dbReference type="GO" id="GO:0005815">
    <property type="term" value="C:microtubule organizing center"/>
    <property type="evidence" value="ECO:0007669"/>
    <property type="project" value="TreeGrafter"/>
</dbReference>
<dbReference type="GO" id="GO:0000724">
    <property type="term" value="P:double-strand break repair via homologous recombination"/>
    <property type="evidence" value="ECO:0007669"/>
    <property type="project" value="InterPro"/>
</dbReference>
<feature type="non-terminal residue" evidence="2">
    <location>
        <position position="1"/>
    </location>
</feature>
<name>A0A5C3NIF2_9AGAM</name>
<sequence>PPGCTQIAALDAHCFSSTRHQASPLSSMNRGDVIEVQGAAGTGKTHIVYHLLATCLLPVRYSGVELGGWGKAAVVLDTENSFDILRFRQLILSRVLHILSTRTSGSVSLNEMTLTTTAQCITDQCLQNLHLFTPSSSLQLAATLLHLPAYHAAHMPDSEIGLIAIDSLSSFYWVDRYTAEKARTAAGTSSRSALPSVSVKNPLTCVLSALQRIRLSHGPVIVYTNWGLTHVPNPDGNPPHQQGSFYKQHLYP</sequence>
<organism evidence="2 3">
    <name type="scientific">Heliocybe sulcata</name>
    <dbReference type="NCBI Taxonomy" id="5364"/>
    <lineage>
        <taxon>Eukaryota</taxon>
        <taxon>Fungi</taxon>
        <taxon>Dikarya</taxon>
        <taxon>Basidiomycota</taxon>
        <taxon>Agaricomycotina</taxon>
        <taxon>Agaricomycetes</taxon>
        <taxon>Gloeophyllales</taxon>
        <taxon>Gloeophyllaceae</taxon>
        <taxon>Heliocybe</taxon>
    </lineage>
</organism>
<dbReference type="GO" id="GO:0042148">
    <property type="term" value="P:DNA strand invasion"/>
    <property type="evidence" value="ECO:0007669"/>
    <property type="project" value="TreeGrafter"/>
</dbReference>
<reference evidence="2 3" key="1">
    <citation type="journal article" date="2019" name="Nat. Ecol. Evol.">
        <title>Megaphylogeny resolves global patterns of mushroom evolution.</title>
        <authorList>
            <person name="Varga T."/>
            <person name="Krizsan K."/>
            <person name="Foldi C."/>
            <person name="Dima B."/>
            <person name="Sanchez-Garcia M."/>
            <person name="Sanchez-Ramirez S."/>
            <person name="Szollosi G.J."/>
            <person name="Szarkandi J.G."/>
            <person name="Papp V."/>
            <person name="Albert L."/>
            <person name="Andreopoulos W."/>
            <person name="Angelini C."/>
            <person name="Antonin V."/>
            <person name="Barry K.W."/>
            <person name="Bougher N.L."/>
            <person name="Buchanan P."/>
            <person name="Buyck B."/>
            <person name="Bense V."/>
            <person name="Catcheside P."/>
            <person name="Chovatia M."/>
            <person name="Cooper J."/>
            <person name="Damon W."/>
            <person name="Desjardin D."/>
            <person name="Finy P."/>
            <person name="Geml J."/>
            <person name="Haridas S."/>
            <person name="Hughes K."/>
            <person name="Justo A."/>
            <person name="Karasinski D."/>
            <person name="Kautmanova I."/>
            <person name="Kiss B."/>
            <person name="Kocsube S."/>
            <person name="Kotiranta H."/>
            <person name="LaButti K.M."/>
            <person name="Lechner B.E."/>
            <person name="Liimatainen K."/>
            <person name="Lipzen A."/>
            <person name="Lukacs Z."/>
            <person name="Mihaltcheva S."/>
            <person name="Morgado L.N."/>
            <person name="Niskanen T."/>
            <person name="Noordeloos M.E."/>
            <person name="Ohm R.A."/>
            <person name="Ortiz-Santana B."/>
            <person name="Ovrebo C."/>
            <person name="Racz N."/>
            <person name="Riley R."/>
            <person name="Savchenko A."/>
            <person name="Shiryaev A."/>
            <person name="Soop K."/>
            <person name="Spirin V."/>
            <person name="Szebenyi C."/>
            <person name="Tomsovsky M."/>
            <person name="Tulloss R.E."/>
            <person name="Uehling J."/>
            <person name="Grigoriev I.V."/>
            <person name="Vagvolgyi C."/>
            <person name="Papp T."/>
            <person name="Martin F.M."/>
            <person name="Miettinen O."/>
            <person name="Hibbett D.S."/>
            <person name="Nagy L.G."/>
        </authorList>
    </citation>
    <scope>NUCLEOTIDE SEQUENCE [LARGE SCALE GENOMIC DNA]</scope>
    <source>
        <strain evidence="2 3">OMC1185</strain>
    </source>
</reference>
<evidence type="ECO:0000256" key="1">
    <source>
        <dbReference type="SAM" id="MobiDB-lite"/>
    </source>
</evidence>
<dbReference type="AlphaFoldDB" id="A0A5C3NIF2"/>
<dbReference type="InterPro" id="IPR027417">
    <property type="entry name" value="P-loop_NTPase"/>
</dbReference>
<protein>
    <submittedName>
        <fullName evidence="2">Uncharacterized protein</fullName>
    </submittedName>
</protein>
<dbReference type="PANTHER" id="PTHR46644:SF2">
    <property type="entry name" value="DNA REPAIR PROTEIN XRCC2"/>
    <property type="match status" value="1"/>
</dbReference>
<dbReference type="OrthoDB" id="420422at2759"/>
<dbReference type="InterPro" id="IPR030547">
    <property type="entry name" value="XRCC2"/>
</dbReference>
<dbReference type="EMBL" id="ML213503">
    <property type="protein sequence ID" value="TFK57162.1"/>
    <property type="molecule type" value="Genomic_DNA"/>
</dbReference>
<dbReference type="GO" id="GO:0005657">
    <property type="term" value="C:replication fork"/>
    <property type="evidence" value="ECO:0007669"/>
    <property type="project" value="InterPro"/>
</dbReference>
<keyword evidence="3" id="KW-1185">Reference proteome</keyword>
<dbReference type="CDD" id="cd19490">
    <property type="entry name" value="XRCC2"/>
    <property type="match status" value="1"/>
</dbReference>
<feature type="non-terminal residue" evidence="2">
    <location>
        <position position="252"/>
    </location>
</feature>
<dbReference type="PANTHER" id="PTHR46644">
    <property type="entry name" value="DNA REPAIR PROTEIN XRCC2"/>
    <property type="match status" value="1"/>
</dbReference>
<dbReference type="Gene3D" id="3.40.50.300">
    <property type="entry name" value="P-loop containing nucleotide triphosphate hydrolases"/>
    <property type="match status" value="1"/>
</dbReference>
<evidence type="ECO:0000313" key="2">
    <source>
        <dbReference type="EMBL" id="TFK57162.1"/>
    </source>
</evidence>
<evidence type="ECO:0000313" key="3">
    <source>
        <dbReference type="Proteomes" id="UP000305948"/>
    </source>
</evidence>
<dbReference type="SUPFAM" id="SSF52540">
    <property type="entry name" value="P-loop containing nucleoside triphosphate hydrolases"/>
    <property type="match status" value="1"/>
</dbReference>
<dbReference type="Proteomes" id="UP000305948">
    <property type="component" value="Unassembled WGS sequence"/>
</dbReference>
<accession>A0A5C3NIF2</accession>
<dbReference type="GO" id="GO:0000400">
    <property type="term" value="F:four-way junction DNA binding"/>
    <property type="evidence" value="ECO:0007669"/>
    <property type="project" value="TreeGrafter"/>
</dbReference>
<dbReference type="STRING" id="5364.A0A5C3NIF2"/>
<proteinExistence type="predicted"/>
<feature type="region of interest" description="Disordered" evidence="1">
    <location>
        <begin position="233"/>
        <end position="252"/>
    </location>
</feature>
<gene>
    <name evidence="2" type="ORF">OE88DRAFT_1596740</name>
</gene>
<dbReference type="GO" id="GO:0033063">
    <property type="term" value="C:Rad51B-Rad51C-Rad51D-XRCC2 complex"/>
    <property type="evidence" value="ECO:0007669"/>
    <property type="project" value="InterPro"/>
</dbReference>